<gene>
    <name evidence="1" type="ORF">EJB05_24290</name>
</gene>
<dbReference type="PANTHER" id="PTHR36766">
    <property type="entry name" value="PLANT BROAD-SPECTRUM MILDEW RESISTANCE PROTEIN RPW8"/>
    <property type="match status" value="1"/>
</dbReference>
<name>A0A5J9VAW2_9POAL</name>
<organism evidence="1 2">
    <name type="scientific">Eragrostis curvula</name>
    <name type="common">weeping love grass</name>
    <dbReference type="NCBI Taxonomy" id="38414"/>
    <lineage>
        <taxon>Eukaryota</taxon>
        <taxon>Viridiplantae</taxon>
        <taxon>Streptophyta</taxon>
        <taxon>Embryophyta</taxon>
        <taxon>Tracheophyta</taxon>
        <taxon>Spermatophyta</taxon>
        <taxon>Magnoliopsida</taxon>
        <taxon>Liliopsida</taxon>
        <taxon>Poales</taxon>
        <taxon>Poaceae</taxon>
        <taxon>PACMAD clade</taxon>
        <taxon>Chloridoideae</taxon>
        <taxon>Eragrostideae</taxon>
        <taxon>Eragrostidinae</taxon>
        <taxon>Eragrostis</taxon>
    </lineage>
</organism>
<dbReference type="InterPro" id="IPR032675">
    <property type="entry name" value="LRR_dom_sf"/>
</dbReference>
<dbReference type="PANTHER" id="PTHR36766:SF55">
    <property type="entry name" value="OS11G0492900 PROTEIN"/>
    <property type="match status" value="1"/>
</dbReference>
<dbReference type="Gene3D" id="3.80.10.10">
    <property type="entry name" value="Ribonuclease Inhibitor"/>
    <property type="match status" value="1"/>
</dbReference>
<dbReference type="Gramene" id="TVU32557">
    <property type="protein sequence ID" value="TVU32557"/>
    <property type="gene ID" value="EJB05_24290"/>
</dbReference>
<dbReference type="Proteomes" id="UP000324897">
    <property type="component" value="Chromosome 1"/>
</dbReference>
<reference evidence="1 2" key="1">
    <citation type="journal article" date="2019" name="Sci. Rep.">
        <title>A high-quality genome of Eragrostis curvula grass provides insights into Poaceae evolution and supports new strategies to enhance forage quality.</title>
        <authorList>
            <person name="Carballo J."/>
            <person name="Santos B.A.C.M."/>
            <person name="Zappacosta D."/>
            <person name="Garbus I."/>
            <person name="Selva J.P."/>
            <person name="Gallo C.A."/>
            <person name="Diaz A."/>
            <person name="Albertini E."/>
            <person name="Caccamo M."/>
            <person name="Echenique V."/>
        </authorList>
    </citation>
    <scope>NUCLEOTIDE SEQUENCE [LARGE SCALE GENOMIC DNA]</scope>
    <source>
        <strain evidence="2">cv. Victoria</strain>
        <tissue evidence="1">Leaf</tissue>
    </source>
</reference>
<feature type="non-terminal residue" evidence="1">
    <location>
        <position position="1"/>
    </location>
</feature>
<dbReference type="AlphaFoldDB" id="A0A5J9VAW2"/>
<dbReference type="SUPFAM" id="SSF52058">
    <property type="entry name" value="L domain-like"/>
    <property type="match status" value="1"/>
</dbReference>
<comment type="caution">
    <text evidence="1">The sequence shown here is derived from an EMBL/GenBank/DDBJ whole genome shotgun (WGS) entry which is preliminary data.</text>
</comment>
<evidence type="ECO:0000313" key="2">
    <source>
        <dbReference type="Proteomes" id="UP000324897"/>
    </source>
</evidence>
<keyword evidence="2" id="KW-1185">Reference proteome</keyword>
<sequence>MREVIEALHPPSSLKSVHLMGYPGEHLPNWFRPGKLPTFFTSRYYGYDGSVEHRIQNGVPIPTVIFDNNNGKIGSTFSSLTEIRIEGCEKLLTLEEFLQTSFLPALKKIVVENCQRLSLGSAVVSCLEELMVCDCPNIISGSLYAPCLKKLTLKDSGKLPSKLHLEMWSLPALQKFMITKCDSLTFIGESTIFRHRGSSSSGTFPSLTELEISNCRTLISCRMNISLQLRELLLAVAKSYDGCTVKCFLKNLTLLQSLEVVNCGRIVSAPGNLWCNSLVSLRELRIWNCPDLVSIGGPNAIAKIDKVHIMGCEKLMGIQQPLRRGGL</sequence>
<protein>
    <submittedName>
        <fullName evidence="1">Uncharacterized protein</fullName>
    </submittedName>
</protein>
<proteinExistence type="predicted"/>
<evidence type="ECO:0000313" key="1">
    <source>
        <dbReference type="EMBL" id="TVU32557.1"/>
    </source>
</evidence>
<dbReference type="EMBL" id="RWGY01000011">
    <property type="protein sequence ID" value="TVU32557.1"/>
    <property type="molecule type" value="Genomic_DNA"/>
</dbReference>
<accession>A0A5J9VAW2</accession>
<dbReference type="OrthoDB" id="991973at2759"/>